<gene>
    <name evidence="1" type="ORF">C900_00946</name>
</gene>
<evidence type="ECO:0000313" key="1">
    <source>
        <dbReference type="EMBL" id="ELR68108.1"/>
    </source>
</evidence>
<reference evidence="1 2" key="1">
    <citation type="submission" date="2012-12" db="EMBL/GenBank/DDBJ databases">
        <title>Genome assembly of Fulvivirga imtechensis AK7.</title>
        <authorList>
            <person name="Nupur N."/>
            <person name="Khatri I."/>
            <person name="Kumar R."/>
            <person name="Subramanian S."/>
            <person name="Pinnaka A."/>
        </authorList>
    </citation>
    <scope>NUCLEOTIDE SEQUENCE [LARGE SCALE GENOMIC DNA]</scope>
    <source>
        <strain evidence="1 2">AK7</strain>
    </source>
</reference>
<dbReference type="OrthoDB" id="1360884at2"/>
<protein>
    <submittedName>
        <fullName evidence="1">Uncharacterized protein</fullName>
    </submittedName>
</protein>
<sequence>MSNDKREKAKIKTDKLLDKIAEGTASSEFKREYFPKDQTIRILSDLKEKCIFSDRKGAFVNDFYKSNIGGPDQLFLLYEFYLKCDSVRLTFGYNLGDEVELFKLGIQPIEENNSMITNQENRLKY</sequence>
<dbReference type="EMBL" id="AMZN01000148">
    <property type="protein sequence ID" value="ELR68108.1"/>
    <property type="molecule type" value="Genomic_DNA"/>
</dbReference>
<keyword evidence="2" id="KW-1185">Reference proteome</keyword>
<dbReference type="AlphaFoldDB" id="L8JIM3"/>
<comment type="caution">
    <text evidence="1">The sequence shown here is derived from an EMBL/GenBank/DDBJ whole genome shotgun (WGS) entry which is preliminary data.</text>
</comment>
<name>L8JIM3_9BACT</name>
<dbReference type="STRING" id="1237149.C900_00946"/>
<evidence type="ECO:0000313" key="2">
    <source>
        <dbReference type="Proteomes" id="UP000011135"/>
    </source>
</evidence>
<proteinExistence type="predicted"/>
<accession>L8JIM3</accession>
<dbReference type="Proteomes" id="UP000011135">
    <property type="component" value="Unassembled WGS sequence"/>
</dbReference>
<organism evidence="1 2">
    <name type="scientific">Fulvivirga imtechensis AK7</name>
    <dbReference type="NCBI Taxonomy" id="1237149"/>
    <lineage>
        <taxon>Bacteria</taxon>
        <taxon>Pseudomonadati</taxon>
        <taxon>Bacteroidota</taxon>
        <taxon>Cytophagia</taxon>
        <taxon>Cytophagales</taxon>
        <taxon>Fulvivirgaceae</taxon>
        <taxon>Fulvivirga</taxon>
    </lineage>
</organism>
<dbReference type="RefSeq" id="WP_009583684.1">
    <property type="nucleotide sequence ID" value="NZ_AMZN01000148.1"/>
</dbReference>